<dbReference type="EMBL" id="BMDZ01000059">
    <property type="protein sequence ID" value="GGB54717.1"/>
    <property type="molecule type" value="Genomic_DNA"/>
</dbReference>
<feature type="transmembrane region" description="Helical" evidence="7">
    <location>
        <begin position="159"/>
        <end position="178"/>
    </location>
</feature>
<evidence type="ECO:0000259" key="9">
    <source>
        <dbReference type="PROSITE" id="PS50929"/>
    </source>
</evidence>
<dbReference type="InterPro" id="IPR003593">
    <property type="entry name" value="AAA+_ATPase"/>
</dbReference>
<evidence type="ECO:0000256" key="6">
    <source>
        <dbReference type="ARBA" id="ARBA00023136"/>
    </source>
</evidence>
<organism evidence="10 11">
    <name type="scientific">Tistrella bauzanensis</name>
    <dbReference type="NCBI Taxonomy" id="657419"/>
    <lineage>
        <taxon>Bacteria</taxon>
        <taxon>Pseudomonadati</taxon>
        <taxon>Pseudomonadota</taxon>
        <taxon>Alphaproteobacteria</taxon>
        <taxon>Geminicoccales</taxon>
        <taxon>Geminicoccaceae</taxon>
        <taxon>Tistrella</taxon>
    </lineage>
</organism>
<proteinExistence type="predicted"/>
<feature type="transmembrane region" description="Helical" evidence="7">
    <location>
        <begin position="184"/>
        <end position="205"/>
    </location>
</feature>
<dbReference type="InterPro" id="IPR011527">
    <property type="entry name" value="ABC1_TM_dom"/>
</dbReference>
<evidence type="ECO:0000313" key="11">
    <source>
        <dbReference type="Proteomes" id="UP000603352"/>
    </source>
</evidence>
<feature type="domain" description="ABC transporter" evidence="8">
    <location>
        <begin position="368"/>
        <end position="608"/>
    </location>
</feature>
<dbReference type="RefSeq" id="WP_188581119.1">
    <property type="nucleotide sequence ID" value="NZ_BMDZ01000059.1"/>
</dbReference>
<evidence type="ECO:0000256" key="2">
    <source>
        <dbReference type="ARBA" id="ARBA00022692"/>
    </source>
</evidence>
<comment type="subcellular location">
    <subcellularLocation>
        <location evidence="1">Cell membrane</location>
        <topology evidence="1">Multi-pass membrane protein</topology>
    </subcellularLocation>
</comment>
<feature type="domain" description="ABC transmembrane type-1" evidence="9">
    <location>
        <begin position="75"/>
        <end position="295"/>
    </location>
</feature>
<name>A0ABQ1IZ80_9PROT</name>
<feature type="transmembrane region" description="Helical" evidence="7">
    <location>
        <begin position="85"/>
        <end position="107"/>
    </location>
</feature>
<keyword evidence="5 7" id="KW-1133">Transmembrane helix</keyword>
<evidence type="ECO:0000256" key="7">
    <source>
        <dbReference type="SAM" id="Phobius"/>
    </source>
</evidence>
<dbReference type="PROSITE" id="PS50929">
    <property type="entry name" value="ABC_TM1F"/>
    <property type="match status" value="1"/>
</dbReference>
<dbReference type="PANTHER" id="PTHR24221">
    <property type="entry name" value="ATP-BINDING CASSETTE SUB-FAMILY B"/>
    <property type="match status" value="1"/>
</dbReference>
<dbReference type="Gene3D" id="3.40.50.300">
    <property type="entry name" value="P-loop containing nucleotide triphosphate hydrolases"/>
    <property type="match status" value="1"/>
</dbReference>
<dbReference type="InterPro" id="IPR017871">
    <property type="entry name" value="ABC_transporter-like_CS"/>
</dbReference>
<keyword evidence="6 7" id="KW-0472">Membrane</keyword>
<dbReference type="Gene3D" id="1.20.1560.10">
    <property type="entry name" value="ABC transporter type 1, transmembrane domain"/>
    <property type="match status" value="1"/>
</dbReference>
<keyword evidence="11" id="KW-1185">Reference proteome</keyword>
<dbReference type="PROSITE" id="PS50893">
    <property type="entry name" value="ABC_TRANSPORTER_2"/>
    <property type="match status" value="1"/>
</dbReference>
<evidence type="ECO:0000313" key="10">
    <source>
        <dbReference type="EMBL" id="GGB54717.1"/>
    </source>
</evidence>
<dbReference type="SUPFAM" id="SSF90123">
    <property type="entry name" value="ABC transporter transmembrane region"/>
    <property type="match status" value="1"/>
</dbReference>
<dbReference type="SUPFAM" id="SSF52540">
    <property type="entry name" value="P-loop containing nucleoside triphosphate hydrolases"/>
    <property type="match status" value="1"/>
</dbReference>
<evidence type="ECO:0000259" key="8">
    <source>
        <dbReference type="PROSITE" id="PS50893"/>
    </source>
</evidence>
<protein>
    <submittedName>
        <fullName evidence="10">ABC transporter permease</fullName>
    </submittedName>
</protein>
<evidence type="ECO:0000256" key="5">
    <source>
        <dbReference type="ARBA" id="ARBA00022989"/>
    </source>
</evidence>
<dbReference type="Pfam" id="PF00005">
    <property type="entry name" value="ABC_tran"/>
    <property type="match status" value="1"/>
</dbReference>
<keyword evidence="2 7" id="KW-0812">Transmembrane</keyword>
<dbReference type="InterPro" id="IPR003439">
    <property type="entry name" value="ABC_transporter-like_ATP-bd"/>
</dbReference>
<evidence type="ECO:0000256" key="1">
    <source>
        <dbReference type="ARBA" id="ARBA00004651"/>
    </source>
</evidence>
<keyword evidence="3" id="KW-0547">Nucleotide-binding</keyword>
<evidence type="ECO:0000256" key="4">
    <source>
        <dbReference type="ARBA" id="ARBA00022840"/>
    </source>
</evidence>
<feature type="transmembrane region" description="Helical" evidence="7">
    <location>
        <begin position="276"/>
        <end position="297"/>
    </location>
</feature>
<accession>A0ABQ1IZ80</accession>
<reference evidence="11" key="1">
    <citation type="journal article" date="2019" name="Int. J. Syst. Evol. Microbiol.">
        <title>The Global Catalogue of Microorganisms (GCM) 10K type strain sequencing project: providing services to taxonomists for standard genome sequencing and annotation.</title>
        <authorList>
            <consortium name="The Broad Institute Genomics Platform"/>
            <consortium name="The Broad Institute Genome Sequencing Center for Infectious Disease"/>
            <person name="Wu L."/>
            <person name="Ma J."/>
        </authorList>
    </citation>
    <scope>NUCLEOTIDE SEQUENCE [LARGE SCALE GENOMIC DNA]</scope>
    <source>
        <strain evidence="11">CGMCC 1.10188</strain>
    </source>
</reference>
<dbReference type="PANTHER" id="PTHR24221:SF654">
    <property type="entry name" value="ATP-BINDING CASSETTE SUB-FAMILY B MEMBER 6"/>
    <property type="match status" value="1"/>
</dbReference>
<gene>
    <name evidence="10" type="ORF">GCM10011505_39630</name>
</gene>
<dbReference type="SMART" id="SM00382">
    <property type="entry name" value="AAA"/>
    <property type="match status" value="1"/>
</dbReference>
<dbReference type="InterPro" id="IPR039421">
    <property type="entry name" value="Type_1_exporter"/>
</dbReference>
<evidence type="ECO:0000256" key="3">
    <source>
        <dbReference type="ARBA" id="ARBA00022741"/>
    </source>
</evidence>
<comment type="caution">
    <text evidence="10">The sequence shown here is derived from an EMBL/GenBank/DDBJ whole genome shotgun (WGS) entry which is preliminary data.</text>
</comment>
<sequence length="608" mass="63787">MTMTSGAAFRDLLRRLLRAGGRRRVASLASLQLGAAVSESLGLALLLPLLRMIQLPGGDVPAELSTSTGTGFTSLDRLIATLDPATGLIAVLSVFVVLTVIRGLLLYGREVHSFHLTVDLAAQLRGDLFNAAARAPWRVLASEPRGHLLGLLTTEVDRMVTGTIMLLRLPALAIMATAQIVVAALISPTLTLAALTIGGLSALAVRRRSKSSFAQGTRQTGLHAAASREVRDFLDGLKPAKGQGVEARHADVSATALRATGLGMLSFIRASANARLGMQVVGVIALSALVVTGALILKVPGPELILLAVICARLLPMAQEFQQSAQRVAHMLPALVALNSTERRLNGPSGREGMPPPAMTVPDHAPSLRLDNVCLAHQPDAHSLLTGGNAPRPKDSDSTGQMVLNGASAVFPAGQITAVVGPSGAGKTTLIDLLLGLLPPDRGVVSIDGAPLGEALAATWRRQVGWVPQEPFLTDASLRDNLIWSADPDRHAVDDEALIRMLDLAGLTPVLAGLPQGLDTPLGDRGSRLSGGERQRVTLARALLRRPRLLLLDEPTSALDTATEAGIRDMLTALKGEATVIVITHRPALLETADQVLRMADGRFTAAG</sequence>
<keyword evidence="4" id="KW-0067">ATP-binding</keyword>
<dbReference type="PROSITE" id="PS00211">
    <property type="entry name" value="ABC_TRANSPORTER_1"/>
    <property type="match status" value="1"/>
</dbReference>
<dbReference type="Proteomes" id="UP000603352">
    <property type="component" value="Unassembled WGS sequence"/>
</dbReference>
<dbReference type="InterPro" id="IPR036640">
    <property type="entry name" value="ABC1_TM_sf"/>
</dbReference>
<dbReference type="InterPro" id="IPR027417">
    <property type="entry name" value="P-loop_NTPase"/>
</dbReference>
<dbReference type="Pfam" id="PF00664">
    <property type="entry name" value="ABC_membrane"/>
    <property type="match status" value="1"/>
</dbReference>